<dbReference type="Proteomes" id="UP000799324">
    <property type="component" value="Unassembled WGS sequence"/>
</dbReference>
<dbReference type="OrthoDB" id="272271at2759"/>
<name>A0A6A6STV7_9PLEO</name>
<feature type="domain" description="TauD/TfdA-like" evidence="3">
    <location>
        <begin position="97"/>
        <end position="349"/>
    </location>
</feature>
<dbReference type="InterPro" id="IPR050411">
    <property type="entry name" value="AlphaKG_dependent_hydroxylases"/>
</dbReference>
<dbReference type="Pfam" id="PF02668">
    <property type="entry name" value="TauD"/>
    <property type="match status" value="1"/>
</dbReference>
<accession>A0A6A6STV7</accession>
<proteinExistence type="predicted"/>
<dbReference type="AlphaFoldDB" id="A0A6A6STV7"/>
<organism evidence="4 5">
    <name type="scientific">Lophiostoma macrostomum CBS 122681</name>
    <dbReference type="NCBI Taxonomy" id="1314788"/>
    <lineage>
        <taxon>Eukaryota</taxon>
        <taxon>Fungi</taxon>
        <taxon>Dikarya</taxon>
        <taxon>Ascomycota</taxon>
        <taxon>Pezizomycotina</taxon>
        <taxon>Dothideomycetes</taxon>
        <taxon>Pleosporomycetidae</taxon>
        <taxon>Pleosporales</taxon>
        <taxon>Lophiostomataceae</taxon>
        <taxon>Lophiostoma</taxon>
    </lineage>
</organism>
<feature type="compositionally biased region" description="Basic and acidic residues" evidence="2">
    <location>
        <begin position="399"/>
        <end position="419"/>
    </location>
</feature>
<evidence type="ECO:0000256" key="2">
    <source>
        <dbReference type="SAM" id="MobiDB-lite"/>
    </source>
</evidence>
<evidence type="ECO:0000313" key="4">
    <source>
        <dbReference type="EMBL" id="KAF2650043.1"/>
    </source>
</evidence>
<keyword evidence="5" id="KW-1185">Reference proteome</keyword>
<dbReference type="Gene3D" id="3.60.130.10">
    <property type="entry name" value="Clavaminate synthase-like"/>
    <property type="match status" value="1"/>
</dbReference>
<protein>
    <submittedName>
        <fullName evidence="4">Taurine catabolism dioxygenase family protein</fullName>
    </submittedName>
</protein>
<evidence type="ECO:0000313" key="5">
    <source>
        <dbReference type="Proteomes" id="UP000799324"/>
    </source>
</evidence>
<sequence length="419" mass="47109">MAAAAVLAPYELHTSAPGYLYNEPEWKALNSAHPSGTDFGALPAGWPSKFTGPKLWSGDELQTRPGDYIHVLSQSEIEEIDAALQFWKNLAKPVGDITRDHFPLSNLGPQLRILANNIYNGVGIQILRGFPIKQYSKKDQVLVFLGINSWIADRRLDQGAKRGVTHIKSVTHIDPSKRGKIYVSAQDTQAQTFHNDAGSDVVGLMAVSLSGHGGLSSVASAARVYNHLAEHRPDILRIMAETKFRWKGRGIPKEGVRLIHHKRGQLYLNFSTRPFHGYGEVPEHDSEYQPLTFEEREAFGGWQWTAHKLSLQIALREGDFEWVNNLQVQHGRTEFTEEQSNPRHLLRVWLRDTELSPELPADIANKFDAMFDEEPENYPIDELEEDRLRQATGIYTGNCKDEQASDRLDAGGIRAGDEK</sequence>
<evidence type="ECO:0000259" key="3">
    <source>
        <dbReference type="Pfam" id="PF02668"/>
    </source>
</evidence>
<dbReference type="EMBL" id="MU004469">
    <property type="protein sequence ID" value="KAF2650043.1"/>
    <property type="molecule type" value="Genomic_DNA"/>
</dbReference>
<feature type="region of interest" description="Disordered" evidence="2">
    <location>
        <begin position="394"/>
        <end position="419"/>
    </location>
</feature>
<dbReference type="InterPro" id="IPR003819">
    <property type="entry name" value="TauD/TfdA-like"/>
</dbReference>
<dbReference type="PANTHER" id="PTHR10696:SF54">
    <property type="entry name" value="FAMILY OXIDOREDUCTASE, PUTATIVE (AFU_ORTHOLOGUE AFUA_4G13850)-RELATED"/>
    <property type="match status" value="1"/>
</dbReference>
<keyword evidence="4" id="KW-0223">Dioxygenase</keyword>
<dbReference type="InterPro" id="IPR042098">
    <property type="entry name" value="TauD-like_sf"/>
</dbReference>
<reference evidence="4" key="1">
    <citation type="journal article" date="2020" name="Stud. Mycol.">
        <title>101 Dothideomycetes genomes: a test case for predicting lifestyles and emergence of pathogens.</title>
        <authorList>
            <person name="Haridas S."/>
            <person name="Albert R."/>
            <person name="Binder M."/>
            <person name="Bloem J."/>
            <person name="Labutti K."/>
            <person name="Salamov A."/>
            <person name="Andreopoulos B."/>
            <person name="Baker S."/>
            <person name="Barry K."/>
            <person name="Bills G."/>
            <person name="Bluhm B."/>
            <person name="Cannon C."/>
            <person name="Castanera R."/>
            <person name="Culley D."/>
            <person name="Daum C."/>
            <person name="Ezra D."/>
            <person name="Gonzalez J."/>
            <person name="Henrissat B."/>
            <person name="Kuo A."/>
            <person name="Liang C."/>
            <person name="Lipzen A."/>
            <person name="Lutzoni F."/>
            <person name="Magnuson J."/>
            <person name="Mondo S."/>
            <person name="Nolan M."/>
            <person name="Ohm R."/>
            <person name="Pangilinan J."/>
            <person name="Park H.-J."/>
            <person name="Ramirez L."/>
            <person name="Alfaro M."/>
            <person name="Sun H."/>
            <person name="Tritt A."/>
            <person name="Yoshinaga Y."/>
            <person name="Zwiers L.-H."/>
            <person name="Turgeon B."/>
            <person name="Goodwin S."/>
            <person name="Spatafora J."/>
            <person name="Crous P."/>
            <person name="Grigoriev I."/>
        </authorList>
    </citation>
    <scope>NUCLEOTIDE SEQUENCE</scope>
    <source>
        <strain evidence="4">CBS 122681</strain>
    </source>
</reference>
<gene>
    <name evidence="4" type="ORF">K491DRAFT_667904</name>
</gene>
<keyword evidence="1" id="KW-0560">Oxidoreductase</keyword>
<dbReference type="GO" id="GO:0051213">
    <property type="term" value="F:dioxygenase activity"/>
    <property type="evidence" value="ECO:0007669"/>
    <property type="project" value="UniProtKB-KW"/>
</dbReference>
<dbReference type="SUPFAM" id="SSF51197">
    <property type="entry name" value="Clavaminate synthase-like"/>
    <property type="match status" value="1"/>
</dbReference>
<evidence type="ECO:0000256" key="1">
    <source>
        <dbReference type="ARBA" id="ARBA00023002"/>
    </source>
</evidence>
<dbReference type="PANTHER" id="PTHR10696">
    <property type="entry name" value="GAMMA-BUTYROBETAINE HYDROXYLASE-RELATED"/>
    <property type="match status" value="1"/>
</dbReference>